<sequence>MEPRDPNKCYCNLGYVMPMIRCCHCKRWYHCACVGVKLKNVEDVAHWYCFECTDFKPPSDDDIDYSYEEDVLKRRQMNKDTRKRVRTMLQDRTFSTKSVASLDEREIARSICCIEQMLLLSDTSYSIHTDLLSSKAIHQSQLAFQKKERKDHLDGNKDLRDLCLIAQDLGLQNCVFSPAYFAYKDSPSRISKPTPLREEPWMARARLLCGDCCYEKGSVCIRADVRTFDWAAFAQTQRRLAGRLFDVVVMDPPWQLATDNPVRGVRIAYDCLDDETIAALPLHRVQEAGLLFMWVINSKYRVALNMLREWGYTLAGDITWVKMTTRGFLGPGNGHYLQHSKETCLVAKKGDCPYVDPSQVGRLSDVIFAKRKGQSQKPNELYTLIESLVPEGFYLEIFGRWNNLRDNWVTIGNEL</sequence>
<dbReference type="PANTHER" id="PTHR12829">
    <property type="entry name" value="N6-ADENOSINE-METHYLTRANSFERASE"/>
    <property type="match status" value="1"/>
</dbReference>
<dbReference type="Pfam" id="PF05063">
    <property type="entry name" value="MT-A70"/>
    <property type="match status" value="1"/>
</dbReference>
<dbReference type="GO" id="GO:0036396">
    <property type="term" value="C:RNA N6-methyladenosine methyltransferase complex"/>
    <property type="evidence" value="ECO:0007669"/>
    <property type="project" value="TreeGrafter"/>
</dbReference>
<dbReference type="PROSITE" id="PS51143">
    <property type="entry name" value="MT_A70"/>
    <property type="match status" value="1"/>
</dbReference>
<dbReference type="AlphaFoldDB" id="A0A196SHE2"/>
<dbReference type="PROSITE" id="PS01359">
    <property type="entry name" value="ZF_PHD_1"/>
    <property type="match status" value="1"/>
</dbReference>
<name>A0A196SHE2_BLAHN</name>
<dbReference type="Proteomes" id="UP000078348">
    <property type="component" value="Unassembled WGS sequence"/>
</dbReference>
<keyword evidence="7" id="KW-0862">Zinc</keyword>
<dbReference type="EC" id="2.1.1.348" evidence="1"/>
<dbReference type="InterPro" id="IPR011011">
    <property type="entry name" value="Znf_FYVE_PHD"/>
</dbReference>
<dbReference type="SUPFAM" id="SSF53335">
    <property type="entry name" value="S-adenosyl-L-methionine-dependent methyltransferases"/>
    <property type="match status" value="1"/>
</dbReference>
<dbReference type="GO" id="GO:0008270">
    <property type="term" value="F:zinc ion binding"/>
    <property type="evidence" value="ECO:0007669"/>
    <property type="project" value="UniProtKB-KW"/>
</dbReference>
<accession>A0A196SHE2</accession>
<dbReference type="PANTHER" id="PTHR12829:SF7">
    <property type="entry name" value="N6-ADENOSINE-METHYLTRANSFERASE CATALYTIC SUBUNIT"/>
    <property type="match status" value="1"/>
</dbReference>
<comment type="similarity">
    <text evidence="9">Belongs to the MT-A70-like family.</text>
</comment>
<dbReference type="CDD" id="cd15489">
    <property type="entry name" value="PHD_SF"/>
    <property type="match status" value="1"/>
</dbReference>
<evidence type="ECO:0000256" key="1">
    <source>
        <dbReference type="ARBA" id="ARBA00012160"/>
    </source>
</evidence>
<keyword evidence="5" id="KW-0479">Metal-binding</keyword>
<evidence type="ECO:0000256" key="9">
    <source>
        <dbReference type="PROSITE-ProRule" id="PRU00489"/>
    </source>
</evidence>
<evidence type="ECO:0000256" key="7">
    <source>
        <dbReference type="ARBA" id="ARBA00022833"/>
    </source>
</evidence>
<dbReference type="GO" id="GO:0032259">
    <property type="term" value="P:methylation"/>
    <property type="evidence" value="ECO:0007669"/>
    <property type="project" value="UniProtKB-KW"/>
</dbReference>
<keyword evidence="3" id="KW-0808">Transferase</keyword>
<dbReference type="Gene3D" id="2.60.120.650">
    <property type="entry name" value="Cupin"/>
    <property type="match status" value="1"/>
</dbReference>
<dbReference type="InterPro" id="IPR002052">
    <property type="entry name" value="DNA_methylase_N6_adenine_CS"/>
</dbReference>
<evidence type="ECO:0000256" key="4">
    <source>
        <dbReference type="ARBA" id="ARBA00022691"/>
    </source>
</evidence>
<gene>
    <name evidence="11" type="ORF">AV274_1788</name>
</gene>
<dbReference type="InterPro" id="IPR001965">
    <property type="entry name" value="Znf_PHD"/>
</dbReference>
<comment type="catalytic activity">
    <reaction evidence="8">
        <text>an adenosine in mRNA + S-adenosyl-L-methionine = an N(6)-methyladenosine in mRNA + S-adenosyl-L-homocysteine + H(+)</text>
        <dbReference type="Rhea" id="RHEA:55584"/>
        <dbReference type="Rhea" id="RHEA-COMP:12414"/>
        <dbReference type="Rhea" id="RHEA-COMP:12417"/>
        <dbReference type="ChEBI" id="CHEBI:15378"/>
        <dbReference type="ChEBI" id="CHEBI:57856"/>
        <dbReference type="ChEBI" id="CHEBI:59789"/>
        <dbReference type="ChEBI" id="CHEBI:74411"/>
        <dbReference type="ChEBI" id="CHEBI:74449"/>
        <dbReference type="EC" id="2.1.1.348"/>
    </reaction>
</comment>
<evidence type="ECO:0000259" key="10">
    <source>
        <dbReference type="SMART" id="SM00249"/>
    </source>
</evidence>
<dbReference type="InterPro" id="IPR007757">
    <property type="entry name" value="MT-A70-like"/>
</dbReference>
<evidence type="ECO:0000256" key="6">
    <source>
        <dbReference type="ARBA" id="ARBA00022771"/>
    </source>
</evidence>
<reference evidence="11 12" key="1">
    <citation type="submission" date="2016-05" db="EMBL/GenBank/DDBJ databases">
        <title>Nuclear genome of Blastocystis sp. subtype 1 NandII.</title>
        <authorList>
            <person name="Gentekaki E."/>
            <person name="Curtis B."/>
            <person name="Stairs C."/>
            <person name="Eme L."/>
            <person name="Herman E."/>
            <person name="Klimes V."/>
            <person name="Arias M.C."/>
            <person name="Elias M."/>
            <person name="Hilliou F."/>
            <person name="Klute M."/>
            <person name="Malik S.-B."/>
            <person name="Pightling A."/>
            <person name="Rachubinski R."/>
            <person name="Salas D."/>
            <person name="Schlacht A."/>
            <person name="Suga H."/>
            <person name="Archibald J."/>
            <person name="Ball S.G."/>
            <person name="Clark G."/>
            <person name="Dacks J."/>
            <person name="Van Der Giezen M."/>
            <person name="Tsaousis A."/>
            <person name="Roger A."/>
        </authorList>
    </citation>
    <scope>NUCLEOTIDE SEQUENCE [LARGE SCALE GENOMIC DNA]</scope>
    <source>
        <strain evidence="12">ATCC 50177 / NandII</strain>
    </source>
</reference>
<evidence type="ECO:0000256" key="3">
    <source>
        <dbReference type="ARBA" id="ARBA00022679"/>
    </source>
</evidence>
<evidence type="ECO:0000256" key="5">
    <source>
        <dbReference type="ARBA" id="ARBA00022723"/>
    </source>
</evidence>
<keyword evidence="12" id="KW-1185">Reference proteome</keyword>
<keyword evidence="2" id="KW-0489">Methyltransferase</keyword>
<protein>
    <recommendedName>
        <fullName evidence="1">mRNA m(6)A methyltransferase</fullName>
        <ecNumber evidence="1">2.1.1.348</ecNumber>
    </recommendedName>
</protein>
<evidence type="ECO:0000256" key="2">
    <source>
        <dbReference type="ARBA" id="ARBA00022603"/>
    </source>
</evidence>
<evidence type="ECO:0000313" key="12">
    <source>
        <dbReference type="Proteomes" id="UP000078348"/>
    </source>
</evidence>
<dbReference type="GO" id="GO:0003676">
    <property type="term" value="F:nucleic acid binding"/>
    <property type="evidence" value="ECO:0007669"/>
    <property type="project" value="InterPro"/>
</dbReference>
<dbReference type="SUPFAM" id="SSF57903">
    <property type="entry name" value="FYVE/PHD zinc finger"/>
    <property type="match status" value="1"/>
</dbReference>
<proteinExistence type="inferred from homology"/>
<keyword evidence="6" id="KW-0863">Zinc-finger</keyword>
<dbReference type="OrthoDB" id="10262526at2759"/>
<dbReference type="EMBL" id="LXWW01000078">
    <property type="protein sequence ID" value="OAO16465.1"/>
    <property type="molecule type" value="Genomic_DNA"/>
</dbReference>
<organism evidence="11 12">
    <name type="scientific">Blastocystis sp. subtype 1 (strain ATCC 50177 / NandII)</name>
    <dbReference type="NCBI Taxonomy" id="478820"/>
    <lineage>
        <taxon>Eukaryota</taxon>
        <taxon>Sar</taxon>
        <taxon>Stramenopiles</taxon>
        <taxon>Bigyra</taxon>
        <taxon>Opalozoa</taxon>
        <taxon>Opalinata</taxon>
        <taxon>Blastocystidae</taxon>
        <taxon>Blastocystis</taxon>
    </lineage>
</organism>
<comment type="caution">
    <text evidence="11">The sequence shown here is derived from an EMBL/GenBank/DDBJ whole genome shotgun (WGS) entry which is preliminary data.</text>
</comment>
<dbReference type="GO" id="GO:0005634">
    <property type="term" value="C:nucleus"/>
    <property type="evidence" value="ECO:0007669"/>
    <property type="project" value="TreeGrafter"/>
</dbReference>
<dbReference type="STRING" id="478820.A0A196SHE2"/>
<dbReference type="GO" id="GO:0001734">
    <property type="term" value="F:mRNA m(6)A methyltransferase activity"/>
    <property type="evidence" value="ECO:0007669"/>
    <property type="project" value="UniProtKB-EC"/>
</dbReference>
<keyword evidence="4" id="KW-0949">S-adenosyl-L-methionine</keyword>
<evidence type="ECO:0000256" key="8">
    <source>
        <dbReference type="ARBA" id="ARBA00048957"/>
    </source>
</evidence>
<dbReference type="PROSITE" id="PS00092">
    <property type="entry name" value="N6_MTASE"/>
    <property type="match status" value="1"/>
</dbReference>
<dbReference type="SMART" id="SM00249">
    <property type="entry name" value="PHD"/>
    <property type="match status" value="1"/>
</dbReference>
<evidence type="ECO:0000313" key="11">
    <source>
        <dbReference type="EMBL" id="OAO16465.1"/>
    </source>
</evidence>
<dbReference type="InterPro" id="IPR019786">
    <property type="entry name" value="Zinc_finger_PHD-type_CS"/>
</dbReference>
<feature type="domain" description="Zinc finger PHD-type" evidence="10">
    <location>
        <begin position="8"/>
        <end position="53"/>
    </location>
</feature>
<dbReference type="InterPro" id="IPR029063">
    <property type="entry name" value="SAM-dependent_MTases_sf"/>
</dbReference>